<dbReference type="EMBL" id="KI964588">
    <property type="protein sequence ID" value="EUC34597.1"/>
    <property type="molecule type" value="Genomic_DNA"/>
</dbReference>
<evidence type="ECO:0000313" key="1">
    <source>
        <dbReference type="EMBL" id="EUC34597.1"/>
    </source>
</evidence>
<evidence type="ECO:0000313" key="2">
    <source>
        <dbReference type="Proteomes" id="UP000053841"/>
    </source>
</evidence>
<sequence>MSVSWRSGRVPTYMSTWCTTHTAPVSACDTIVGLPCMEMQVHARRAESALWPFGHGAPLPQPGAGGSCIIHVCLSGGGDAT</sequence>
<protein>
    <submittedName>
        <fullName evidence="1">Uncharacterized protein</fullName>
    </submittedName>
</protein>
<proteinExistence type="predicted"/>
<dbReference type="Proteomes" id="UP000053841">
    <property type="component" value="Unassembled WGS sequence"/>
</dbReference>
<reference evidence="1 2" key="1">
    <citation type="journal article" date="2013" name="PLoS Genet.">
        <title>Comparative genome structure, secondary metabolite, and effector coding capacity across Cochliobolus pathogens.</title>
        <authorList>
            <person name="Condon B.J."/>
            <person name="Leng Y."/>
            <person name="Wu D."/>
            <person name="Bushley K.E."/>
            <person name="Ohm R.A."/>
            <person name="Otillar R."/>
            <person name="Martin J."/>
            <person name="Schackwitz W."/>
            <person name="Grimwood J."/>
            <person name="MohdZainudin N."/>
            <person name="Xue C."/>
            <person name="Wang R."/>
            <person name="Manning V.A."/>
            <person name="Dhillon B."/>
            <person name="Tu Z.J."/>
            <person name="Steffenson B.J."/>
            <person name="Salamov A."/>
            <person name="Sun H."/>
            <person name="Lowry S."/>
            <person name="LaButti K."/>
            <person name="Han J."/>
            <person name="Copeland A."/>
            <person name="Lindquist E."/>
            <person name="Barry K."/>
            <person name="Schmutz J."/>
            <person name="Baker S.E."/>
            <person name="Ciuffetti L.M."/>
            <person name="Grigoriev I.V."/>
            <person name="Zhong S."/>
            <person name="Turgeon B.G."/>
        </authorList>
    </citation>
    <scope>NUCLEOTIDE SEQUENCE [LARGE SCALE GENOMIC DNA]</scope>
    <source>
        <strain evidence="1 2">26-R-13</strain>
    </source>
</reference>
<accession>W6Y4D7</accession>
<gene>
    <name evidence="1" type="ORF">COCCADRAFT_93097</name>
</gene>
<dbReference type="HOGENOM" id="CLU_2573555_0_0_1"/>
<name>W6Y4D7_COCC2</name>
<keyword evidence="2" id="KW-1185">Reference proteome</keyword>
<dbReference type="GeneID" id="19153501"/>
<dbReference type="AlphaFoldDB" id="W6Y4D7"/>
<organism evidence="1 2">
    <name type="scientific">Cochliobolus carbonum (strain 26-R-13)</name>
    <name type="common">Maize leaf spot fungus</name>
    <name type="synonym">Bipolaris zeicola</name>
    <dbReference type="NCBI Taxonomy" id="930089"/>
    <lineage>
        <taxon>Eukaryota</taxon>
        <taxon>Fungi</taxon>
        <taxon>Dikarya</taxon>
        <taxon>Ascomycota</taxon>
        <taxon>Pezizomycotina</taxon>
        <taxon>Dothideomycetes</taxon>
        <taxon>Pleosporomycetidae</taxon>
        <taxon>Pleosporales</taxon>
        <taxon>Pleosporineae</taxon>
        <taxon>Pleosporaceae</taxon>
        <taxon>Bipolaris</taxon>
    </lineage>
</organism>
<dbReference type="RefSeq" id="XP_007711075.1">
    <property type="nucleotide sequence ID" value="XM_007712885.1"/>
</dbReference>
<dbReference type="KEGG" id="bze:COCCADRAFT_93097"/>